<dbReference type="AlphaFoldDB" id="A0AA51X5G0"/>
<reference evidence="1 2" key="1">
    <citation type="submission" date="2023-08" db="EMBL/GenBank/DDBJ databases">
        <title>Pleionea litopenaei sp. nov., isolated from stomach of juvenile Litopenaeus vannamei.</title>
        <authorList>
            <person name="Rho A.M."/>
            <person name="Hwang C.Y."/>
        </authorList>
    </citation>
    <scope>NUCLEOTIDE SEQUENCE [LARGE SCALE GENOMIC DNA]</scope>
    <source>
        <strain evidence="1 2">HL-JVS1</strain>
    </source>
</reference>
<evidence type="ECO:0000313" key="2">
    <source>
        <dbReference type="Proteomes" id="UP001239782"/>
    </source>
</evidence>
<dbReference type="Proteomes" id="UP001239782">
    <property type="component" value="Chromosome"/>
</dbReference>
<sequence>MFKHSDFLILSSLRSNDFQAEQRVFTSSVLGDGGEKATYPFATIPPHVASLDMSLTYWLTTGSVSDFANRLAMTAPPNSLTVTTLQTTTYKNINKNNKICL</sequence>
<evidence type="ECO:0000313" key="1">
    <source>
        <dbReference type="EMBL" id="WMS86047.1"/>
    </source>
</evidence>
<organism evidence="1 2">
    <name type="scientific">Pleionea litopenaei</name>
    <dbReference type="NCBI Taxonomy" id="3070815"/>
    <lineage>
        <taxon>Bacteria</taxon>
        <taxon>Pseudomonadati</taxon>
        <taxon>Pseudomonadota</taxon>
        <taxon>Gammaproteobacteria</taxon>
        <taxon>Oceanospirillales</taxon>
        <taxon>Pleioneaceae</taxon>
        <taxon>Pleionea</taxon>
    </lineage>
</organism>
<dbReference type="RefSeq" id="WP_309201198.1">
    <property type="nucleotide sequence ID" value="NZ_CP133548.1"/>
</dbReference>
<proteinExistence type="predicted"/>
<accession>A0AA51X5G0</accession>
<dbReference type="KEGG" id="plei:Q9312_12545"/>
<keyword evidence="2" id="KW-1185">Reference proteome</keyword>
<dbReference type="EMBL" id="CP133548">
    <property type="protein sequence ID" value="WMS86047.1"/>
    <property type="molecule type" value="Genomic_DNA"/>
</dbReference>
<gene>
    <name evidence="1" type="ORF">Q9312_12545</name>
</gene>
<name>A0AA51X5G0_9GAMM</name>
<protein>
    <submittedName>
        <fullName evidence="1">Uncharacterized protein</fullName>
    </submittedName>
</protein>